<dbReference type="Proteomes" id="UP000265926">
    <property type="component" value="Unassembled WGS sequence"/>
</dbReference>
<proteinExistence type="predicted"/>
<name>A0A399T516_9BACT</name>
<evidence type="ECO:0000259" key="2">
    <source>
        <dbReference type="Pfam" id="PF18962"/>
    </source>
</evidence>
<dbReference type="Pfam" id="PF18962">
    <property type="entry name" value="Por_Secre_tail"/>
    <property type="match status" value="1"/>
</dbReference>
<evidence type="ECO:0000313" key="3">
    <source>
        <dbReference type="EMBL" id="RIJ49261.1"/>
    </source>
</evidence>
<comment type="caution">
    <text evidence="3">The sequence shown here is derived from an EMBL/GenBank/DDBJ whole genome shotgun (WGS) entry which is preliminary data.</text>
</comment>
<sequence length="850" mass="93946">MIEKVCFFFEFSNFCTHKKLCNKYFEIMIRLVLLLGFLVGIISLASGQMRSIPRGVNIPCPVCKASDKAEKSFVPPPVEFLLKSSEPKCDIVVTYSNFPDSVKIAFEHAVGIWESILESDVPIRLYVRWSSSLGTNTLASCGPETYYADFENAPFPHYYYPVAIAEKLAKKELNGVGRFDIEANFSSEVDWYFGIDGDTPIDAHDFVTVVLHEIGHGLGFTGFFFVDDGVGGYGYYEMGDATSFDALVELATGKRLLDTAFFDNASVGLKNALVSESLFANSPVARSSGTGARPFLYAPDEFDGGSSVYHLNDATYRTGTANALMTHAIAPGEANHDPGPLARGIMEDIGWTNLTLHHWPVKDKEQVAPLDFRITIDSYYNVPEDASFVVYSTDGFSSQQDTLPLIPTGNANEFGASLAAAEGTESLQYYVVTSDEKGRVRTSPWNAPKAVHNVAFGPDTEAPVITHAPIEYFLNIGEPLAIQVNVDDNLGLDTVFVNYSVNGVQQASFGLTLAEGTDYVGVFGFNPETLNDGDVIAYEIVAKDASVAQNETVYPPEGRLEFKVEQVFAPVAYYENNFNTKNADFLLTDFDIYTALNFSNGALHSPHPYPSPNEDNKEYNFVTLLKHPIILKEDGAMWFDEVVLVEPGTGSYGGDSFWDYVIVEGSKDFGKTWAELADGYDAGANPTWLSEYDKSVVNQVSQAEGTKEWYVNHEISLLENGNFQAGDTILVRFRLYSDPYASGWGWTIDNLRIQQPVYVPVTVLSPGQVNVYPNPFSDKFKIEINPGQTLQNVQLDVFDSFGRNIYSVFTKSLWGQYSATVDLHDQASGMFLLRVSENGKPVLSKKLIKN</sequence>
<dbReference type="OrthoDB" id="614750at2"/>
<dbReference type="AlphaFoldDB" id="A0A399T516"/>
<dbReference type="SUPFAM" id="SSF55486">
    <property type="entry name" value="Metalloproteases ('zincins'), catalytic domain"/>
    <property type="match status" value="1"/>
</dbReference>
<keyword evidence="1" id="KW-0472">Membrane</keyword>
<dbReference type="EMBL" id="QWGR01000003">
    <property type="protein sequence ID" value="RIJ49261.1"/>
    <property type="molecule type" value="Genomic_DNA"/>
</dbReference>
<accession>A0A399T516</accession>
<evidence type="ECO:0000256" key="1">
    <source>
        <dbReference type="SAM" id="Phobius"/>
    </source>
</evidence>
<feature type="domain" description="Secretion system C-terminal sorting" evidence="2">
    <location>
        <begin position="771"/>
        <end position="848"/>
    </location>
</feature>
<dbReference type="InterPro" id="IPR026444">
    <property type="entry name" value="Secre_tail"/>
</dbReference>
<organism evidence="3 4">
    <name type="scientific">Maribellus luteus</name>
    <dbReference type="NCBI Taxonomy" id="2305463"/>
    <lineage>
        <taxon>Bacteria</taxon>
        <taxon>Pseudomonadati</taxon>
        <taxon>Bacteroidota</taxon>
        <taxon>Bacteroidia</taxon>
        <taxon>Marinilabiliales</taxon>
        <taxon>Prolixibacteraceae</taxon>
        <taxon>Maribellus</taxon>
    </lineage>
</organism>
<reference evidence="3 4" key="1">
    <citation type="submission" date="2018-08" db="EMBL/GenBank/DDBJ databases">
        <title>Pallidiluteibacterium maritimus gen. nov., sp. nov., isolated from coastal sediment.</title>
        <authorList>
            <person name="Zhou L.Y."/>
        </authorList>
    </citation>
    <scope>NUCLEOTIDE SEQUENCE [LARGE SCALE GENOMIC DNA]</scope>
    <source>
        <strain evidence="3 4">XSD2</strain>
    </source>
</reference>
<protein>
    <submittedName>
        <fullName evidence="3">T9SS C-terminal target domain-containing protein</fullName>
    </submittedName>
</protein>
<dbReference type="NCBIfam" id="TIGR04183">
    <property type="entry name" value="Por_Secre_tail"/>
    <property type="match status" value="1"/>
</dbReference>
<feature type="transmembrane region" description="Helical" evidence="1">
    <location>
        <begin position="27"/>
        <end position="45"/>
    </location>
</feature>
<gene>
    <name evidence="3" type="ORF">D1614_06845</name>
</gene>
<keyword evidence="1" id="KW-1133">Transmembrane helix</keyword>
<evidence type="ECO:0000313" key="4">
    <source>
        <dbReference type="Proteomes" id="UP000265926"/>
    </source>
</evidence>
<keyword evidence="1" id="KW-0812">Transmembrane</keyword>
<keyword evidence="4" id="KW-1185">Reference proteome</keyword>